<keyword evidence="3" id="KW-1185">Reference proteome</keyword>
<proteinExistence type="predicted"/>
<dbReference type="PROSITE" id="PS51257">
    <property type="entry name" value="PROKAR_LIPOPROTEIN"/>
    <property type="match status" value="1"/>
</dbReference>
<dbReference type="RefSeq" id="WP_161102526.1">
    <property type="nucleotide sequence ID" value="NZ_JBHLYI010000013.1"/>
</dbReference>
<accession>A0A6I4W7Q1</accession>
<dbReference type="AlphaFoldDB" id="A0A6I4W7Q1"/>
<dbReference type="InterPro" id="IPR058248">
    <property type="entry name" value="Lxx211020-like"/>
</dbReference>
<dbReference type="SUPFAM" id="SSF110087">
    <property type="entry name" value="DR1885-like metal-binding protein"/>
    <property type="match status" value="1"/>
</dbReference>
<evidence type="ECO:0000256" key="1">
    <source>
        <dbReference type="SAM" id="SignalP"/>
    </source>
</evidence>
<dbReference type="Proteomes" id="UP000431901">
    <property type="component" value="Unassembled WGS sequence"/>
</dbReference>
<sequence length="149" mass="15284">MRRLVPLVLACWAAVALTGCSGSTAGPRLTVTGAYVPQPPMADMAAGYLTIVNSGGVDDTLTGVTSAVAAEVTMHSTTDAGQMKAVAAFPIPAHGRLTFRVGANHLMLDGLKRLPQAGETVEFVLRFAKSGQIVVHAPVKPAGGTDQGM</sequence>
<dbReference type="PANTHER" id="PTHR36302:SF1">
    <property type="entry name" value="COPPER CHAPERONE PCU(A)C"/>
    <property type="match status" value="1"/>
</dbReference>
<dbReference type="Pfam" id="PF04314">
    <property type="entry name" value="PCuAC"/>
    <property type="match status" value="1"/>
</dbReference>
<dbReference type="OrthoDB" id="9796962at2"/>
<name>A0A6I4W7Q1_9ACTN</name>
<organism evidence="2 3">
    <name type="scientific">Actinomadura rayongensis</name>
    <dbReference type="NCBI Taxonomy" id="1429076"/>
    <lineage>
        <taxon>Bacteria</taxon>
        <taxon>Bacillati</taxon>
        <taxon>Actinomycetota</taxon>
        <taxon>Actinomycetes</taxon>
        <taxon>Streptosporangiales</taxon>
        <taxon>Thermomonosporaceae</taxon>
        <taxon>Actinomadura</taxon>
    </lineage>
</organism>
<dbReference type="Gene3D" id="2.60.40.1890">
    <property type="entry name" value="PCu(A)C copper chaperone"/>
    <property type="match status" value="1"/>
</dbReference>
<dbReference type="InterPro" id="IPR007410">
    <property type="entry name" value="LpqE-like"/>
</dbReference>
<keyword evidence="1" id="KW-0732">Signal</keyword>
<dbReference type="InterPro" id="IPR036182">
    <property type="entry name" value="PCuAC_sf"/>
</dbReference>
<evidence type="ECO:0000313" key="2">
    <source>
        <dbReference type="EMBL" id="MXQ64275.1"/>
    </source>
</evidence>
<feature type="chain" id="PRO_5026238539" evidence="1">
    <location>
        <begin position="26"/>
        <end position="149"/>
    </location>
</feature>
<protein>
    <submittedName>
        <fullName evidence="2">Copper chaperone PCu(A)C</fullName>
    </submittedName>
</protein>
<comment type="caution">
    <text evidence="2">The sequence shown here is derived from an EMBL/GenBank/DDBJ whole genome shotgun (WGS) entry which is preliminary data.</text>
</comment>
<dbReference type="PANTHER" id="PTHR36302">
    <property type="entry name" value="BLR7088 PROTEIN"/>
    <property type="match status" value="1"/>
</dbReference>
<dbReference type="EMBL" id="WUTW01000002">
    <property type="protein sequence ID" value="MXQ64275.1"/>
    <property type="molecule type" value="Genomic_DNA"/>
</dbReference>
<evidence type="ECO:0000313" key="3">
    <source>
        <dbReference type="Proteomes" id="UP000431901"/>
    </source>
</evidence>
<feature type="signal peptide" evidence="1">
    <location>
        <begin position="1"/>
        <end position="25"/>
    </location>
</feature>
<reference evidence="2 3" key="1">
    <citation type="submission" date="2019-12" db="EMBL/GenBank/DDBJ databases">
        <title>Nocardia macrotermitis sp. nov. and Nocardia aurantia sp. nov., isolated from the gut of the fungus growing-termite Macrotermes natalensis.</title>
        <authorList>
            <person name="Christine B."/>
            <person name="Rene B."/>
        </authorList>
    </citation>
    <scope>NUCLEOTIDE SEQUENCE [LARGE SCALE GENOMIC DNA]</scope>
    <source>
        <strain evidence="2 3">DSM 102126</strain>
    </source>
</reference>
<gene>
    <name evidence="2" type="ORF">GQ466_09515</name>
</gene>